<dbReference type="Gene3D" id="1.10.260.40">
    <property type="entry name" value="lambda repressor-like DNA-binding domains"/>
    <property type="match status" value="1"/>
</dbReference>
<evidence type="ECO:0000313" key="2">
    <source>
        <dbReference type="EMBL" id="OYO24325.1"/>
    </source>
</evidence>
<gene>
    <name evidence="2" type="ORF">CGZ93_04290</name>
</gene>
<dbReference type="OrthoDB" id="3776222at2"/>
<sequence length="280" mass="31343">MTETPIDAEAGPPCPGWCCGRGVRNCSRSGSNCAQLEADGCRGSRCGSLARRLSVATGRLIGMSDEPSFDVAGMVRRVRRKLDLSQRDLAERLEVAHSTVARWESGERDIRSTDLVRLLALAELRLEVRDDEDEVVAPMHGADAVRDRGGRQLPAHLDAEARCTSMALFDNPGWCWARVPRRPLRDRLREAGRLQNGDQHPTLEEVTEARARARRRIQAPVLRRAQLRRERSAAERPPVPCFCPLECEEVHGCLPECLCACEPRVPEWATPWTRGGRKLR</sequence>
<dbReference type="CDD" id="cd00093">
    <property type="entry name" value="HTH_XRE"/>
    <property type="match status" value="1"/>
</dbReference>
<accession>A0A255H9Q3</accession>
<evidence type="ECO:0000259" key="1">
    <source>
        <dbReference type="PROSITE" id="PS50943"/>
    </source>
</evidence>
<name>A0A255H9Q3_9ACTN</name>
<dbReference type="SUPFAM" id="SSF47413">
    <property type="entry name" value="lambda repressor-like DNA-binding domains"/>
    <property type="match status" value="1"/>
</dbReference>
<dbReference type="Pfam" id="PF01381">
    <property type="entry name" value="HTH_3"/>
    <property type="match status" value="1"/>
</dbReference>
<dbReference type="AlphaFoldDB" id="A0A255H9Q3"/>
<protein>
    <recommendedName>
        <fullName evidence="1">HTH cro/C1-type domain-containing protein</fullName>
    </recommendedName>
</protein>
<dbReference type="EMBL" id="NMVQ01000004">
    <property type="protein sequence ID" value="OYO24325.1"/>
    <property type="molecule type" value="Genomic_DNA"/>
</dbReference>
<keyword evidence="3" id="KW-1185">Reference proteome</keyword>
<reference evidence="2 3" key="1">
    <citation type="submission" date="2017-07" db="EMBL/GenBank/DDBJ databases">
        <title>Draft whole genome sequences of clinical Proprionibacteriaceae strains.</title>
        <authorList>
            <person name="Bernier A.-M."/>
            <person name="Bernard K."/>
            <person name="Domingo M.-C."/>
        </authorList>
    </citation>
    <scope>NUCLEOTIDE SEQUENCE [LARGE SCALE GENOMIC DNA]</scope>
    <source>
        <strain evidence="2 3">NML 130396</strain>
    </source>
</reference>
<dbReference type="InterPro" id="IPR010982">
    <property type="entry name" value="Lambda_DNA-bd_dom_sf"/>
</dbReference>
<dbReference type="Proteomes" id="UP000216311">
    <property type="component" value="Unassembled WGS sequence"/>
</dbReference>
<dbReference type="PROSITE" id="PS50943">
    <property type="entry name" value="HTH_CROC1"/>
    <property type="match status" value="1"/>
</dbReference>
<dbReference type="InterPro" id="IPR001387">
    <property type="entry name" value="Cro/C1-type_HTH"/>
</dbReference>
<organism evidence="2 3">
    <name type="scientific">Enemella dayhoffiae</name>
    <dbReference type="NCBI Taxonomy" id="2016507"/>
    <lineage>
        <taxon>Bacteria</taxon>
        <taxon>Bacillati</taxon>
        <taxon>Actinomycetota</taxon>
        <taxon>Actinomycetes</taxon>
        <taxon>Propionibacteriales</taxon>
        <taxon>Propionibacteriaceae</taxon>
        <taxon>Enemella</taxon>
    </lineage>
</organism>
<dbReference type="GO" id="GO:0003677">
    <property type="term" value="F:DNA binding"/>
    <property type="evidence" value="ECO:0007669"/>
    <property type="project" value="InterPro"/>
</dbReference>
<comment type="caution">
    <text evidence="2">The sequence shown here is derived from an EMBL/GenBank/DDBJ whole genome shotgun (WGS) entry which is preliminary data.</text>
</comment>
<feature type="domain" description="HTH cro/C1-type" evidence="1">
    <location>
        <begin position="75"/>
        <end position="129"/>
    </location>
</feature>
<evidence type="ECO:0000313" key="3">
    <source>
        <dbReference type="Proteomes" id="UP000216311"/>
    </source>
</evidence>
<proteinExistence type="predicted"/>
<dbReference type="SMART" id="SM00530">
    <property type="entry name" value="HTH_XRE"/>
    <property type="match status" value="1"/>
</dbReference>